<evidence type="ECO:0000256" key="6">
    <source>
        <dbReference type="SAM" id="MobiDB-lite"/>
    </source>
</evidence>
<gene>
    <name evidence="7" type="ORF">SAMN06265784_113120</name>
</gene>
<evidence type="ECO:0000256" key="5">
    <source>
        <dbReference type="ARBA" id="ARBA00023237"/>
    </source>
</evidence>
<comment type="similarity">
    <text evidence="2">Belongs to the nucleoside-specific channel-forming outer membrane porin (Tsx) (TC 1.B.10) family.</text>
</comment>
<dbReference type="Gene3D" id="2.40.230.20">
    <property type="entry name" value="Nucleoside-specific channel-forming protein, Tsx-like"/>
    <property type="match status" value="1"/>
</dbReference>
<dbReference type="STRING" id="1515439.SAMN06265784_113120"/>
<evidence type="ECO:0000256" key="1">
    <source>
        <dbReference type="ARBA" id="ARBA00004442"/>
    </source>
</evidence>
<evidence type="ECO:0000256" key="3">
    <source>
        <dbReference type="ARBA" id="ARBA00022729"/>
    </source>
</evidence>
<organism evidence="7 8">
    <name type="scientific">Paraburkholderia susongensis</name>
    <dbReference type="NCBI Taxonomy" id="1515439"/>
    <lineage>
        <taxon>Bacteria</taxon>
        <taxon>Pseudomonadati</taxon>
        <taxon>Pseudomonadota</taxon>
        <taxon>Betaproteobacteria</taxon>
        <taxon>Burkholderiales</taxon>
        <taxon>Burkholderiaceae</taxon>
        <taxon>Paraburkholderia</taxon>
    </lineage>
</organism>
<evidence type="ECO:0000313" key="7">
    <source>
        <dbReference type="EMBL" id="SMG59565.1"/>
    </source>
</evidence>
<accession>A0A1X7M0A8</accession>
<dbReference type="GO" id="GO:0009279">
    <property type="term" value="C:cell outer membrane"/>
    <property type="evidence" value="ECO:0007669"/>
    <property type="project" value="UniProtKB-SubCell"/>
</dbReference>
<dbReference type="Pfam" id="PF03502">
    <property type="entry name" value="Channel_Tsx"/>
    <property type="match status" value="1"/>
</dbReference>
<keyword evidence="4" id="KW-0472">Membrane</keyword>
<dbReference type="InterPro" id="IPR018013">
    <property type="entry name" value="Channel_Tsx-like"/>
</dbReference>
<evidence type="ECO:0000256" key="4">
    <source>
        <dbReference type="ARBA" id="ARBA00023136"/>
    </source>
</evidence>
<protein>
    <submittedName>
        <fullName evidence="7">Nucleoside-specific channel-forming protein</fullName>
    </submittedName>
</protein>
<dbReference type="InterPro" id="IPR003055">
    <property type="entry name" value="Channel_Tsx"/>
</dbReference>
<dbReference type="PRINTS" id="PR01277">
    <property type="entry name" value="CHANNELTSX"/>
</dbReference>
<dbReference type="InterPro" id="IPR036777">
    <property type="entry name" value="Channel_Tsx-like_sf"/>
</dbReference>
<feature type="region of interest" description="Disordered" evidence="6">
    <location>
        <begin position="65"/>
        <end position="95"/>
    </location>
</feature>
<keyword evidence="3" id="KW-0732">Signal</keyword>
<sequence>MMTCFNLWSEAELASKSMLDREKWLALSATVLLASVAPKPACAQQQDLAQPQSIAAATDTAPNNLMAQSGQQSAGGAGVPLPSRPVNEPPPEPSPYLSSWLNQSFGVVGSARTRFGPYLNNDVYAEYEFWGRKGPFDLYGYVDLPRAFGVGNVHDTGVTNNGSPVFTEQEPRISIDHLLGRSLAVGPIKEWYMSFDWIYDLGHSRAGRQNTLYSGFGVDIDTHTKWLLSANLYVRRQWENYGAANENSWDGYRLQMKYIYPIATFYGGKLTYIGYFNYDFGSRLREKTGDNSRTNNAFVATNALNYGFKHWRFWAVARYFHNGGQWQGGELETPGGTIQVRSTGWGYYGYVGYQF</sequence>
<proteinExistence type="inferred from homology"/>
<dbReference type="EMBL" id="FXAT01000013">
    <property type="protein sequence ID" value="SMG59565.1"/>
    <property type="molecule type" value="Genomic_DNA"/>
</dbReference>
<dbReference type="AlphaFoldDB" id="A0A1X7M0A8"/>
<keyword evidence="8" id="KW-1185">Reference proteome</keyword>
<dbReference type="NCBIfam" id="NF011686">
    <property type="entry name" value="PRK15106.1"/>
    <property type="match status" value="1"/>
</dbReference>
<evidence type="ECO:0000256" key="2">
    <source>
        <dbReference type="ARBA" id="ARBA00008728"/>
    </source>
</evidence>
<dbReference type="Proteomes" id="UP000193228">
    <property type="component" value="Unassembled WGS sequence"/>
</dbReference>
<comment type="subcellular location">
    <subcellularLocation>
        <location evidence="1">Cell outer membrane</location>
    </subcellularLocation>
</comment>
<evidence type="ECO:0000313" key="8">
    <source>
        <dbReference type="Proteomes" id="UP000193228"/>
    </source>
</evidence>
<keyword evidence="5" id="KW-0998">Cell outer membrane</keyword>
<dbReference type="SUPFAM" id="SSF111364">
    <property type="entry name" value="Tsx-like channel"/>
    <property type="match status" value="1"/>
</dbReference>
<name>A0A1X7M0A8_9BURK</name>
<dbReference type="GO" id="GO:0005337">
    <property type="term" value="F:nucleoside transmembrane transporter activity"/>
    <property type="evidence" value="ECO:0007669"/>
    <property type="project" value="InterPro"/>
</dbReference>
<reference evidence="8" key="1">
    <citation type="submission" date="2017-04" db="EMBL/GenBank/DDBJ databases">
        <authorList>
            <person name="Varghese N."/>
            <person name="Submissions S."/>
        </authorList>
    </citation>
    <scope>NUCLEOTIDE SEQUENCE [LARGE SCALE GENOMIC DNA]</scope>
    <source>
        <strain evidence="8">LMG 29540</strain>
    </source>
</reference>